<accession>A0A7J8VBH1</accession>
<keyword evidence="2" id="KW-1185">Reference proteome</keyword>
<dbReference type="OrthoDB" id="990685at2759"/>
<dbReference type="EMBL" id="JABFAB010000009">
    <property type="protein sequence ID" value="MBA0660165.1"/>
    <property type="molecule type" value="Genomic_DNA"/>
</dbReference>
<comment type="caution">
    <text evidence="1">The sequence shown here is derived from an EMBL/GenBank/DDBJ whole genome shotgun (WGS) entry which is preliminary data.</text>
</comment>
<dbReference type="AlphaFoldDB" id="A0A7J8VBH1"/>
<evidence type="ECO:0000313" key="2">
    <source>
        <dbReference type="Proteomes" id="UP000593573"/>
    </source>
</evidence>
<organism evidence="1 2">
    <name type="scientific">Gossypium klotzschianum</name>
    <dbReference type="NCBI Taxonomy" id="34286"/>
    <lineage>
        <taxon>Eukaryota</taxon>
        <taxon>Viridiplantae</taxon>
        <taxon>Streptophyta</taxon>
        <taxon>Embryophyta</taxon>
        <taxon>Tracheophyta</taxon>
        <taxon>Spermatophyta</taxon>
        <taxon>Magnoliopsida</taxon>
        <taxon>eudicotyledons</taxon>
        <taxon>Gunneridae</taxon>
        <taxon>Pentapetalae</taxon>
        <taxon>rosids</taxon>
        <taxon>malvids</taxon>
        <taxon>Malvales</taxon>
        <taxon>Malvaceae</taxon>
        <taxon>Malvoideae</taxon>
        <taxon>Gossypium</taxon>
    </lineage>
</organism>
<protein>
    <submittedName>
        <fullName evidence="1">Uncharacterized protein</fullName>
    </submittedName>
</protein>
<sequence>MDGRRILAFPNGNIQEERSEESVKLLKKVVEMEIEEFPSHIIEKIKYTWEMWNSPPRLSSDSLHRFKYLEKV</sequence>
<name>A0A7J8VBH1_9ROSI</name>
<gene>
    <name evidence="1" type="ORF">Goklo_012214</name>
</gene>
<evidence type="ECO:0000313" key="1">
    <source>
        <dbReference type="EMBL" id="MBA0660165.1"/>
    </source>
</evidence>
<proteinExistence type="predicted"/>
<reference evidence="1 2" key="1">
    <citation type="journal article" date="2019" name="Genome Biol. Evol.">
        <title>Insights into the evolution of the New World diploid cottons (Gossypium, subgenus Houzingenia) based on genome sequencing.</title>
        <authorList>
            <person name="Grover C.E."/>
            <person name="Arick M.A. 2nd"/>
            <person name="Thrash A."/>
            <person name="Conover J.L."/>
            <person name="Sanders W.S."/>
            <person name="Peterson D.G."/>
            <person name="Frelichowski J.E."/>
            <person name="Scheffler J.A."/>
            <person name="Scheffler B.E."/>
            <person name="Wendel J.F."/>
        </authorList>
    </citation>
    <scope>NUCLEOTIDE SEQUENCE [LARGE SCALE GENOMIC DNA]</scope>
    <source>
        <strain evidence="1">57</strain>
        <tissue evidence="1">Leaf</tissue>
    </source>
</reference>
<dbReference type="Proteomes" id="UP000593573">
    <property type="component" value="Unassembled WGS sequence"/>
</dbReference>